<dbReference type="EMBL" id="CH408033">
    <property type="protein sequence ID" value="EAQ85966.1"/>
    <property type="molecule type" value="Genomic_DNA"/>
</dbReference>
<evidence type="ECO:0000313" key="2">
    <source>
        <dbReference type="Proteomes" id="UP000001056"/>
    </source>
</evidence>
<organism evidence="1 2">
    <name type="scientific">Chaetomium globosum (strain ATCC 6205 / CBS 148.51 / DSM 1962 / NBRC 6347 / NRRL 1970)</name>
    <name type="common">Soil fungus</name>
    <dbReference type="NCBI Taxonomy" id="306901"/>
    <lineage>
        <taxon>Eukaryota</taxon>
        <taxon>Fungi</taxon>
        <taxon>Dikarya</taxon>
        <taxon>Ascomycota</taxon>
        <taxon>Pezizomycotina</taxon>
        <taxon>Sordariomycetes</taxon>
        <taxon>Sordariomycetidae</taxon>
        <taxon>Sordariales</taxon>
        <taxon>Chaetomiaceae</taxon>
        <taxon>Chaetomium</taxon>
    </lineage>
</organism>
<reference evidence="2" key="1">
    <citation type="journal article" date="2015" name="Genome Announc.">
        <title>Draft genome sequence of the cellulolytic fungus Chaetomium globosum.</title>
        <authorList>
            <person name="Cuomo C.A."/>
            <person name="Untereiner W.A."/>
            <person name="Ma L.-J."/>
            <person name="Grabherr M."/>
            <person name="Birren B.W."/>
        </authorList>
    </citation>
    <scope>NUCLEOTIDE SEQUENCE [LARGE SCALE GENOMIC DNA]</scope>
    <source>
        <strain evidence="2">ATCC 6205 / CBS 148.51 / DSM 1962 / NBRC 6347 / NRRL 1970</strain>
    </source>
</reference>
<proteinExistence type="predicted"/>
<protein>
    <submittedName>
        <fullName evidence="1">Uncharacterized protein</fullName>
    </submittedName>
</protein>
<dbReference type="AlphaFoldDB" id="Q2GXT5"/>
<name>Q2GXT5_CHAGB</name>
<accession>Q2GXT5</accession>
<evidence type="ECO:0000313" key="1">
    <source>
        <dbReference type="EMBL" id="EAQ85966.1"/>
    </source>
</evidence>
<dbReference type="GeneID" id="4393281"/>
<gene>
    <name evidence="1" type="ORF">CHGG_07219</name>
</gene>
<dbReference type="VEuPathDB" id="FungiDB:CHGG_07219"/>
<dbReference type="RefSeq" id="XP_001224875.1">
    <property type="nucleotide sequence ID" value="XM_001224874.1"/>
</dbReference>
<dbReference type="Proteomes" id="UP000001056">
    <property type="component" value="Unassembled WGS sequence"/>
</dbReference>
<keyword evidence="2" id="KW-1185">Reference proteome</keyword>
<dbReference type="OrthoDB" id="10329558at2759"/>
<sequence>MEVDGYENPKVLRCEGEPNRSSFDWCPTGPPPNAAELNAMFCFQLGGGGDSNFDQRPVVAFFPLT</sequence>
<dbReference type="HOGENOM" id="CLU_2849503_0_0_1"/>
<dbReference type="InParanoid" id="Q2GXT5"/>